<dbReference type="WBParaSite" id="scaffold38402_cov463.g23447">
    <property type="protein sequence ID" value="scaffold38402_cov463.g23447"/>
    <property type="gene ID" value="scaffold38402_cov463.g23447"/>
</dbReference>
<sequence>MKVPLILENVIDTNTAANFNRKYELSKKPQRILQKDVQNVRLSAFFDLKEDGNLDIMYEYEGPNGPMINFIKCDDKGDTTFLKVQIFTGPECSSGQCCDPETESSRRVKIGLF</sequence>
<dbReference type="Proteomes" id="UP000887561">
    <property type="component" value="Unplaced"/>
</dbReference>
<protein>
    <submittedName>
        <fullName evidence="2">Uncharacterized protein</fullName>
    </submittedName>
</protein>
<organism evidence="1 2">
    <name type="scientific">Meloidogyne javanica</name>
    <name type="common">Root-knot nematode worm</name>
    <dbReference type="NCBI Taxonomy" id="6303"/>
    <lineage>
        <taxon>Eukaryota</taxon>
        <taxon>Metazoa</taxon>
        <taxon>Ecdysozoa</taxon>
        <taxon>Nematoda</taxon>
        <taxon>Chromadorea</taxon>
        <taxon>Rhabditida</taxon>
        <taxon>Tylenchina</taxon>
        <taxon>Tylenchomorpha</taxon>
        <taxon>Tylenchoidea</taxon>
        <taxon>Meloidogynidae</taxon>
        <taxon>Meloidogyninae</taxon>
        <taxon>Meloidogyne</taxon>
        <taxon>Meloidogyne incognita group</taxon>
    </lineage>
</organism>
<dbReference type="AlphaFoldDB" id="A0A915MGS4"/>
<evidence type="ECO:0000313" key="2">
    <source>
        <dbReference type="WBParaSite" id="scaffold38402_cov463.g23447"/>
    </source>
</evidence>
<proteinExistence type="predicted"/>
<reference evidence="2" key="1">
    <citation type="submission" date="2022-11" db="UniProtKB">
        <authorList>
            <consortium name="WormBaseParasite"/>
        </authorList>
    </citation>
    <scope>IDENTIFICATION</scope>
</reference>
<accession>A0A915MGS4</accession>
<name>A0A915MGS4_MELJA</name>
<evidence type="ECO:0000313" key="1">
    <source>
        <dbReference type="Proteomes" id="UP000887561"/>
    </source>
</evidence>
<keyword evidence="1" id="KW-1185">Reference proteome</keyword>